<dbReference type="UniPathway" id="UPA00219"/>
<comment type="caution">
    <text evidence="10">Lacks conserved residue(s) required for the propagation of feature annotation.</text>
</comment>
<dbReference type="STRING" id="1122209.SAMN02745752_00278"/>
<comment type="function">
    <text evidence="10 11">Involved in cell wall formation. Catalyzes the final step in the synthesis of UDP-N-acetylmuramoyl-pentapeptide, the precursor of murein.</text>
</comment>
<comment type="similarity">
    <text evidence="10">Belongs to the MurCDEF family. MurF subfamily.</text>
</comment>
<sequence>MMQALSLQQLATLLDARLQGDSSQRINHLTFDSRQVQPGSLFVALPGARTDGHRFIPAVRRGKASAALVEHWQADPLPQLKVVSPRRAMGQLAAWNRQLFSGPVVGVTGNSGKTTVKEMLAAVLRAHFGQVLATAGNLNNDLGMPLTLLKLQPVHRAAVLELGANHVGEIDYLAAIARPDIGIITNVTGAHLGEFGSMEAIASAKGELLAHLEPSGCAVLNAEDHFFDFWQRQVCGEFLSFGLQQGDVRAETISLDRFGNPSFEAITPWGRQLVSLQLPGRHNVMNALAVMAAAGRLGVPLATQAVALNALQPVSGRLHRINTWGGALLLDDSYNASPGAVRSAIDVLAELPGKRLLALGALAELGEATERIHRELGDYARQRGLDGFYTLSGTAALAAEAYGPDAVIADDHAALAELLKPVLDADTCLLVKGSRSSAMDKLVALLGRASGT</sequence>
<dbReference type="GO" id="GO:0009252">
    <property type="term" value="P:peptidoglycan biosynthetic process"/>
    <property type="evidence" value="ECO:0007669"/>
    <property type="project" value="UniProtKB-UniRule"/>
</dbReference>
<evidence type="ECO:0000256" key="11">
    <source>
        <dbReference type="RuleBase" id="RU004136"/>
    </source>
</evidence>
<dbReference type="GO" id="GO:0008360">
    <property type="term" value="P:regulation of cell shape"/>
    <property type="evidence" value="ECO:0007669"/>
    <property type="project" value="UniProtKB-KW"/>
</dbReference>
<dbReference type="GO" id="GO:0008766">
    <property type="term" value="F:UDP-N-acetylmuramoylalanyl-D-glutamyl-2,6-diaminopimelate-D-alanyl-D-alanine ligase activity"/>
    <property type="evidence" value="ECO:0007669"/>
    <property type="project" value="RHEA"/>
</dbReference>
<comment type="catalytic activity">
    <reaction evidence="10 11">
        <text>D-alanyl-D-alanine + UDP-N-acetyl-alpha-D-muramoyl-L-alanyl-gamma-D-glutamyl-meso-2,6-diaminopimelate + ATP = UDP-N-acetyl-alpha-D-muramoyl-L-alanyl-gamma-D-glutamyl-meso-2,6-diaminopimeloyl-D-alanyl-D-alanine + ADP + phosphate + H(+)</text>
        <dbReference type="Rhea" id="RHEA:28374"/>
        <dbReference type="ChEBI" id="CHEBI:15378"/>
        <dbReference type="ChEBI" id="CHEBI:30616"/>
        <dbReference type="ChEBI" id="CHEBI:43474"/>
        <dbReference type="ChEBI" id="CHEBI:57822"/>
        <dbReference type="ChEBI" id="CHEBI:61386"/>
        <dbReference type="ChEBI" id="CHEBI:83905"/>
        <dbReference type="ChEBI" id="CHEBI:456216"/>
        <dbReference type="EC" id="6.3.2.10"/>
    </reaction>
</comment>
<keyword evidence="4 10" id="KW-0547">Nucleotide-binding</keyword>
<dbReference type="InterPro" id="IPR036565">
    <property type="entry name" value="Mur-like_cat_sf"/>
</dbReference>
<dbReference type="GO" id="GO:0071555">
    <property type="term" value="P:cell wall organization"/>
    <property type="evidence" value="ECO:0007669"/>
    <property type="project" value="UniProtKB-KW"/>
</dbReference>
<name>A0A1K1TSL3_9GAMM</name>
<evidence type="ECO:0000256" key="10">
    <source>
        <dbReference type="HAMAP-Rule" id="MF_02019"/>
    </source>
</evidence>
<dbReference type="PANTHER" id="PTHR43024">
    <property type="entry name" value="UDP-N-ACETYLMURAMOYL-TRIPEPTIDE--D-ALANYL-D-ALANINE LIGASE"/>
    <property type="match status" value="1"/>
</dbReference>
<dbReference type="InterPro" id="IPR051046">
    <property type="entry name" value="MurCDEF_CellWall_CoF430Synth"/>
</dbReference>
<dbReference type="Gene3D" id="3.90.190.20">
    <property type="entry name" value="Mur ligase, C-terminal domain"/>
    <property type="match status" value="1"/>
</dbReference>
<dbReference type="GO" id="GO:0047480">
    <property type="term" value="F:UDP-N-acetylmuramoyl-tripeptide-D-alanyl-D-alanine ligase activity"/>
    <property type="evidence" value="ECO:0007669"/>
    <property type="project" value="UniProtKB-UniRule"/>
</dbReference>
<dbReference type="HAMAP" id="MF_02019">
    <property type="entry name" value="MurF"/>
    <property type="match status" value="1"/>
</dbReference>
<feature type="domain" description="Mur ligase C-terminal" evidence="13">
    <location>
        <begin position="316"/>
        <end position="435"/>
    </location>
</feature>
<evidence type="ECO:0000256" key="2">
    <source>
        <dbReference type="ARBA" id="ARBA00022598"/>
    </source>
</evidence>
<evidence type="ECO:0000313" key="15">
    <source>
        <dbReference type="EMBL" id="SFX03051.1"/>
    </source>
</evidence>
<dbReference type="EMBL" id="FPJW01000001">
    <property type="protein sequence ID" value="SFX03051.1"/>
    <property type="molecule type" value="Genomic_DNA"/>
</dbReference>
<evidence type="ECO:0000259" key="14">
    <source>
        <dbReference type="Pfam" id="PF08245"/>
    </source>
</evidence>
<comment type="subcellular location">
    <subcellularLocation>
        <location evidence="10 11">Cytoplasm</location>
    </subcellularLocation>
</comment>
<dbReference type="Gene3D" id="3.40.1390.10">
    <property type="entry name" value="MurE/MurF, N-terminal domain"/>
    <property type="match status" value="1"/>
</dbReference>
<proteinExistence type="inferred from homology"/>
<protein>
    <recommendedName>
        <fullName evidence="10 11">UDP-N-acetylmuramoyl-tripeptide--D-alanyl-D-alanine ligase</fullName>
        <ecNumber evidence="10 11">6.3.2.10</ecNumber>
    </recommendedName>
    <alternativeName>
        <fullName evidence="10">D-alanyl-D-alanine-adding enzyme</fullName>
    </alternativeName>
</protein>
<gene>
    <name evidence="10" type="primary">murF</name>
    <name evidence="15" type="ORF">SAMN02745752_00278</name>
</gene>
<evidence type="ECO:0000256" key="9">
    <source>
        <dbReference type="ARBA" id="ARBA00023316"/>
    </source>
</evidence>
<dbReference type="GO" id="GO:0005524">
    <property type="term" value="F:ATP binding"/>
    <property type="evidence" value="ECO:0007669"/>
    <property type="project" value="UniProtKB-UniRule"/>
</dbReference>
<dbReference type="Pfam" id="PF02875">
    <property type="entry name" value="Mur_ligase_C"/>
    <property type="match status" value="1"/>
</dbReference>
<dbReference type="RefSeq" id="WP_072324516.1">
    <property type="nucleotide sequence ID" value="NZ_FPJW01000001.1"/>
</dbReference>
<dbReference type="Pfam" id="PF08245">
    <property type="entry name" value="Mur_ligase_M"/>
    <property type="match status" value="1"/>
</dbReference>
<evidence type="ECO:0000256" key="8">
    <source>
        <dbReference type="ARBA" id="ARBA00023306"/>
    </source>
</evidence>
<evidence type="ECO:0000259" key="12">
    <source>
        <dbReference type="Pfam" id="PF01225"/>
    </source>
</evidence>
<keyword evidence="7 10" id="KW-0573">Peptidoglycan synthesis</keyword>
<keyword evidence="5 10" id="KW-0067">ATP-binding</keyword>
<dbReference type="EC" id="6.3.2.10" evidence="10 11"/>
<evidence type="ECO:0000256" key="1">
    <source>
        <dbReference type="ARBA" id="ARBA00022490"/>
    </source>
</evidence>
<comment type="pathway">
    <text evidence="10 11">Cell wall biogenesis; peptidoglycan biosynthesis.</text>
</comment>
<accession>A0A1K1TSL3</accession>
<dbReference type="SUPFAM" id="SSF53623">
    <property type="entry name" value="MurD-like peptide ligases, catalytic domain"/>
    <property type="match status" value="1"/>
</dbReference>
<organism evidence="15 16">
    <name type="scientific">Marinospirillum alkaliphilum DSM 21637</name>
    <dbReference type="NCBI Taxonomy" id="1122209"/>
    <lineage>
        <taxon>Bacteria</taxon>
        <taxon>Pseudomonadati</taxon>
        <taxon>Pseudomonadota</taxon>
        <taxon>Gammaproteobacteria</taxon>
        <taxon>Oceanospirillales</taxon>
        <taxon>Oceanospirillaceae</taxon>
        <taxon>Marinospirillum</taxon>
    </lineage>
</organism>
<reference evidence="15 16" key="1">
    <citation type="submission" date="2016-11" db="EMBL/GenBank/DDBJ databases">
        <authorList>
            <person name="Jaros S."/>
            <person name="Januszkiewicz K."/>
            <person name="Wedrychowicz H."/>
        </authorList>
    </citation>
    <scope>NUCLEOTIDE SEQUENCE [LARGE SCALE GENOMIC DNA]</scope>
    <source>
        <strain evidence="15 16">DSM 21637</strain>
    </source>
</reference>
<dbReference type="InterPro" id="IPR013221">
    <property type="entry name" value="Mur_ligase_cen"/>
</dbReference>
<dbReference type="InterPro" id="IPR000713">
    <property type="entry name" value="Mur_ligase_N"/>
</dbReference>
<evidence type="ECO:0000256" key="3">
    <source>
        <dbReference type="ARBA" id="ARBA00022618"/>
    </source>
</evidence>
<keyword evidence="8 10" id="KW-0131">Cell cycle</keyword>
<keyword evidence="16" id="KW-1185">Reference proteome</keyword>
<keyword evidence="6 10" id="KW-0133">Cell shape</keyword>
<dbReference type="InterPro" id="IPR005863">
    <property type="entry name" value="UDP-N-AcMur_synth"/>
</dbReference>
<evidence type="ECO:0000256" key="5">
    <source>
        <dbReference type="ARBA" id="ARBA00022840"/>
    </source>
</evidence>
<evidence type="ECO:0000259" key="13">
    <source>
        <dbReference type="Pfam" id="PF02875"/>
    </source>
</evidence>
<feature type="domain" description="Mur ligase N-terminal catalytic" evidence="12">
    <location>
        <begin position="26"/>
        <end position="93"/>
    </location>
</feature>
<feature type="domain" description="Mur ligase central" evidence="14">
    <location>
        <begin position="107"/>
        <end position="294"/>
    </location>
</feature>
<evidence type="ECO:0000313" key="16">
    <source>
        <dbReference type="Proteomes" id="UP000182350"/>
    </source>
</evidence>
<dbReference type="SUPFAM" id="SSF63418">
    <property type="entry name" value="MurE/MurF N-terminal domain"/>
    <property type="match status" value="1"/>
</dbReference>
<keyword evidence="1 10" id="KW-0963">Cytoplasm</keyword>
<dbReference type="SUPFAM" id="SSF53244">
    <property type="entry name" value="MurD-like peptide ligases, peptide-binding domain"/>
    <property type="match status" value="1"/>
</dbReference>
<dbReference type="InterPro" id="IPR035911">
    <property type="entry name" value="MurE/MurF_N"/>
</dbReference>
<keyword evidence="3 10" id="KW-0132">Cell division</keyword>
<dbReference type="AlphaFoldDB" id="A0A1K1TSL3"/>
<dbReference type="Gene3D" id="3.40.1190.10">
    <property type="entry name" value="Mur-like, catalytic domain"/>
    <property type="match status" value="1"/>
</dbReference>
<dbReference type="InterPro" id="IPR004101">
    <property type="entry name" value="Mur_ligase_C"/>
</dbReference>
<dbReference type="GO" id="GO:0005737">
    <property type="term" value="C:cytoplasm"/>
    <property type="evidence" value="ECO:0007669"/>
    <property type="project" value="UniProtKB-SubCell"/>
</dbReference>
<dbReference type="InterPro" id="IPR036615">
    <property type="entry name" value="Mur_ligase_C_dom_sf"/>
</dbReference>
<dbReference type="GO" id="GO:0051301">
    <property type="term" value="P:cell division"/>
    <property type="evidence" value="ECO:0007669"/>
    <property type="project" value="UniProtKB-KW"/>
</dbReference>
<keyword evidence="9 10" id="KW-0961">Cell wall biogenesis/degradation</keyword>
<dbReference type="PANTHER" id="PTHR43024:SF1">
    <property type="entry name" value="UDP-N-ACETYLMURAMOYL-TRIPEPTIDE--D-ALANYL-D-ALANINE LIGASE"/>
    <property type="match status" value="1"/>
</dbReference>
<dbReference type="Proteomes" id="UP000182350">
    <property type="component" value="Unassembled WGS sequence"/>
</dbReference>
<evidence type="ECO:0000256" key="7">
    <source>
        <dbReference type="ARBA" id="ARBA00022984"/>
    </source>
</evidence>
<evidence type="ECO:0000256" key="4">
    <source>
        <dbReference type="ARBA" id="ARBA00022741"/>
    </source>
</evidence>
<keyword evidence="2 10" id="KW-0436">Ligase</keyword>
<dbReference type="Pfam" id="PF01225">
    <property type="entry name" value="Mur_ligase"/>
    <property type="match status" value="1"/>
</dbReference>
<evidence type="ECO:0000256" key="6">
    <source>
        <dbReference type="ARBA" id="ARBA00022960"/>
    </source>
</evidence>
<dbReference type="NCBIfam" id="TIGR01143">
    <property type="entry name" value="murF"/>
    <property type="match status" value="1"/>
</dbReference>